<comment type="caution">
    <text evidence="1">The sequence shown here is derived from an EMBL/GenBank/DDBJ whole genome shotgun (WGS) entry which is preliminary data.</text>
</comment>
<dbReference type="AlphaFoldDB" id="A0A9P7V049"/>
<sequence>MPCISWNEGTLPGPTPETSDNLNSVSIWNLLFLNPPCPVIHFSSKTKNTCDATLRAIIHDTLLFEDRIYSSSLPSSLPFDLCRGSFFFYFLYPNHSIRISVVFEFLM</sequence>
<dbReference type="EMBL" id="CM032182">
    <property type="protein sequence ID" value="KAG7097834.1"/>
    <property type="molecule type" value="Genomic_DNA"/>
</dbReference>
<name>A0A9P7V049_9AGAR</name>
<proteinExistence type="predicted"/>
<dbReference type="KEGG" id="more:E1B28_005152"/>
<gene>
    <name evidence="1" type="ORF">E1B28_005152</name>
</gene>
<accession>A0A9P7V049</accession>
<evidence type="ECO:0000313" key="1">
    <source>
        <dbReference type="EMBL" id="KAG7097834.1"/>
    </source>
</evidence>
<dbReference type="RefSeq" id="XP_043014304.1">
    <property type="nucleotide sequence ID" value="XM_043149696.1"/>
</dbReference>
<protein>
    <submittedName>
        <fullName evidence="1">Uncharacterized protein</fullName>
    </submittedName>
</protein>
<dbReference type="GeneID" id="66074228"/>
<dbReference type="Proteomes" id="UP001049176">
    <property type="component" value="Chromosome 2"/>
</dbReference>
<organism evidence="1 2">
    <name type="scientific">Marasmius oreades</name>
    <name type="common">fairy-ring Marasmius</name>
    <dbReference type="NCBI Taxonomy" id="181124"/>
    <lineage>
        <taxon>Eukaryota</taxon>
        <taxon>Fungi</taxon>
        <taxon>Dikarya</taxon>
        <taxon>Basidiomycota</taxon>
        <taxon>Agaricomycotina</taxon>
        <taxon>Agaricomycetes</taxon>
        <taxon>Agaricomycetidae</taxon>
        <taxon>Agaricales</taxon>
        <taxon>Marasmiineae</taxon>
        <taxon>Marasmiaceae</taxon>
        <taxon>Marasmius</taxon>
    </lineage>
</organism>
<reference evidence="1" key="1">
    <citation type="journal article" date="2021" name="Genome Biol. Evol.">
        <title>The assembled and annotated genome of the fairy-ring fungus Marasmius oreades.</title>
        <authorList>
            <person name="Hiltunen M."/>
            <person name="Ament-Velasquez S.L."/>
            <person name="Johannesson H."/>
        </authorList>
    </citation>
    <scope>NUCLEOTIDE SEQUENCE</scope>
    <source>
        <strain evidence="1">03SP1</strain>
    </source>
</reference>
<evidence type="ECO:0000313" key="2">
    <source>
        <dbReference type="Proteomes" id="UP001049176"/>
    </source>
</evidence>
<keyword evidence="2" id="KW-1185">Reference proteome</keyword>